<keyword evidence="7" id="KW-1185">Reference proteome</keyword>
<dbReference type="GO" id="GO:0051082">
    <property type="term" value="F:unfolded protein binding"/>
    <property type="evidence" value="ECO:0007669"/>
    <property type="project" value="InterPro"/>
</dbReference>
<dbReference type="Pfam" id="PF00226">
    <property type="entry name" value="DnaJ"/>
    <property type="match status" value="1"/>
</dbReference>
<dbReference type="PROSITE" id="PS50076">
    <property type="entry name" value="DNAJ_2"/>
    <property type="match status" value="1"/>
</dbReference>
<evidence type="ECO:0000256" key="1">
    <source>
        <dbReference type="ARBA" id="ARBA00022723"/>
    </source>
</evidence>
<evidence type="ECO:0000259" key="5">
    <source>
        <dbReference type="PROSITE" id="PS50076"/>
    </source>
</evidence>
<dbReference type="InterPro" id="IPR002939">
    <property type="entry name" value="DnaJ_C"/>
</dbReference>
<dbReference type="Gene3D" id="2.60.260.20">
    <property type="entry name" value="Urease metallochaperone UreE, N-terminal domain"/>
    <property type="match status" value="2"/>
</dbReference>
<evidence type="ECO:0000313" key="6">
    <source>
        <dbReference type="EMBL" id="MZR23169.1"/>
    </source>
</evidence>
<evidence type="ECO:0000256" key="3">
    <source>
        <dbReference type="ARBA" id="ARBA00022771"/>
    </source>
</evidence>
<keyword evidence="4" id="KW-0862">Zinc</keyword>
<dbReference type="OrthoDB" id="9779889at2"/>
<sequence>MSNNPYDLLGVKSTATDKEIKAAYRKLAKELHPDLNPGDAKAEERFKAISGAYAILGDKEQRARFDRGEIDETGKEKPEQQYYRNYAGAGPETHYYTSDAFGDFGDESDLFSELFRRARSKESARGRGFKGPIRGQDVHYQLKVDFLDAARGAKKRITMPDGSTLDVSVPAGIRDGQSIRLKGKGSTGFNNGPNGDAYVKIEISPHRLYRREGRDILIDLPISLDEAVLGAKISVPTIHGKVNMAIPAGASSGQTLRLKGKGIAAGKSGTDGDQLVRIKVVLPKKIDPELKEFMEKWRSENAYSVRQELEGAL</sequence>
<reference evidence="6 7" key="1">
    <citation type="journal article" date="2014" name="Int. J. Syst. Evol. Microbiol.">
        <title>Sneathiella chungangensis sp. nov., isolated from a marine sand, and emended description of the genus Sneathiella.</title>
        <authorList>
            <person name="Siamphan C."/>
            <person name="Kim H."/>
            <person name="Lee J.S."/>
            <person name="Kim W."/>
        </authorList>
    </citation>
    <scope>NUCLEOTIDE SEQUENCE [LARGE SCALE GENOMIC DNA]</scope>
    <source>
        <strain evidence="6 7">KCTC 32476</strain>
    </source>
</reference>
<keyword evidence="2" id="KW-0677">Repeat</keyword>
<accession>A0A845MH68</accession>
<dbReference type="PROSITE" id="PS00636">
    <property type="entry name" value="DNAJ_1"/>
    <property type="match status" value="1"/>
</dbReference>
<dbReference type="GO" id="GO:0005737">
    <property type="term" value="C:cytoplasm"/>
    <property type="evidence" value="ECO:0007669"/>
    <property type="project" value="TreeGrafter"/>
</dbReference>
<evidence type="ECO:0000256" key="2">
    <source>
        <dbReference type="ARBA" id="ARBA00022737"/>
    </source>
</evidence>
<dbReference type="Proteomes" id="UP000445696">
    <property type="component" value="Unassembled WGS sequence"/>
</dbReference>
<protein>
    <submittedName>
        <fullName evidence="6">DnaJ domain-containing protein</fullName>
    </submittedName>
</protein>
<dbReference type="GO" id="GO:0042026">
    <property type="term" value="P:protein refolding"/>
    <property type="evidence" value="ECO:0007669"/>
    <property type="project" value="TreeGrafter"/>
</dbReference>
<keyword evidence="1" id="KW-0479">Metal-binding</keyword>
<dbReference type="Pfam" id="PF01556">
    <property type="entry name" value="DnaJ_C"/>
    <property type="match status" value="1"/>
</dbReference>
<keyword evidence="3" id="KW-0863">Zinc-finger</keyword>
<dbReference type="InterPro" id="IPR001623">
    <property type="entry name" value="DnaJ_domain"/>
</dbReference>
<dbReference type="SUPFAM" id="SSF49493">
    <property type="entry name" value="HSP40/DnaJ peptide-binding domain"/>
    <property type="match status" value="2"/>
</dbReference>
<organism evidence="6 7">
    <name type="scientific">Sneathiella chungangensis</name>
    <dbReference type="NCBI Taxonomy" id="1418234"/>
    <lineage>
        <taxon>Bacteria</taxon>
        <taxon>Pseudomonadati</taxon>
        <taxon>Pseudomonadota</taxon>
        <taxon>Alphaproteobacteria</taxon>
        <taxon>Sneathiellales</taxon>
        <taxon>Sneathiellaceae</taxon>
        <taxon>Sneathiella</taxon>
    </lineage>
</organism>
<dbReference type="GO" id="GO:0008270">
    <property type="term" value="F:zinc ion binding"/>
    <property type="evidence" value="ECO:0007669"/>
    <property type="project" value="UniProtKB-KW"/>
</dbReference>
<dbReference type="PRINTS" id="PR00625">
    <property type="entry name" value="JDOMAIN"/>
</dbReference>
<gene>
    <name evidence="6" type="ORF">GQF03_12605</name>
</gene>
<dbReference type="SMART" id="SM00271">
    <property type="entry name" value="DnaJ"/>
    <property type="match status" value="1"/>
</dbReference>
<comment type="caution">
    <text evidence="6">The sequence shown here is derived from an EMBL/GenBank/DDBJ whole genome shotgun (WGS) entry which is preliminary data.</text>
</comment>
<dbReference type="RefSeq" id="WP_161339637.1">
    <property type="nucleotide sequence ID" value="NZ_JBHSDG010000003.1"/>
</dbReference>
<feature type="domain" description="J" evidence="5">
    <location>
        <begin position="4"/>
        <end position="69"/>
    </location>
</feature>
<name>A0A845MH68_9PROT</name>
<evidence type="ECO:0000313" key="7">
    <source>
        <dbReference type="Proteomes" id="UP000445696"/>
    </source>
</evidence>
<dbReference type="CDD" id="cd06257">
    <property type="entry name" value="DnaJ"/>
    <property type="match status" value="1"/>
</dbReference>
<dbReference type="CDD" id="cd10747">
    <property type="entry name" value="DnaJ_C"/>
    <property type="match status" value="1"/>
</dbReference>
<dbReference type="EMBL" id="WTVA01000014">
    <property type="protein sequence ID" value="MZR23169.1"/>
    <property type="molecule type" value="Genomic_DNA"/>
</dbReference>
<dbReference type="PANTHER" id="PTHR43096">
    <property type="entry name" value="DNAJ HOMOLOG 1, MITOCHONDRIAL-RELATED"/>
    <property type="match status" value="1"/>
</dbReference>
<proteinExistence type="predicted"/>
<dbReference type="InterPro" id="IPR018253">
    <property type="entry name" value="DnaJ_domain_CS"/>
</dbReference>
<dbReference type="FunFam" id="2.60.260.20:FF:000005">
    <property type="entry name" value="Chaperone protein dnaJ 1, mitochondrial"/>
    <property type="match status" value="1"/>
</dbReference>
<dbReference type="InterPro" id="IPR008971">
    <property type="entry name" value="HSP40/DnaJ_pept-bd"/>
</dbReference>
<dbReference type="PANTHER" id="PTHR43096:SF10">
    <property type="entry name" value="CHAPERONE PROTEIN DNAJ A6, CHLOROPLASTIC"/>
    <property type="match status" value="1"/>
</dbReference>
<dbReference type="InterPro" id="IPR036869">
    <property type="entry name" value="J_dom_sf"/>
</dbReference>
<dbReference type="Gene3D" id="1.10.287.110">
    <property type="entry name" value="DnaJ domain"/>
    <property type="match status" value="1"/>
</dbReference>
<evidence type="ECO:0000256" key="4">
    <source>
        <dbReference type="ARBA" id="ARBA00022833"/>
    </source>
</evidence>
<dbReference type="AlphaFoldDB" id="A0A845MH68"/>
<dbReference type="SUPFAM" id="SSF46565">
    <property type="entry name" value="Chaperone J-domain"/>
    <property type="match status" value="1"/>
</dbReference>